<feature type="domain" description="Anticodon-binding" evidence="1">
    <location>
        <begin position="11"/>
        <end position="100"/>
    </location>
</feature>
<name>A0A7R9W8N5_9STRA</name>
<dbReference type="GO" id="GO:0070150">
    <property type="term" value="P:mitochondrial glycyl-tRNA aminoacylation"/>
    <property type="evidence" value="ECO:0007669"/>
    <property type="project" value="TreeGrafter"/>
</dbReference>
<dbReference type="GO" id="GO:0005739">
    <property type="term" value="C:mitochondrion"/>
    <property type="evidence" value="ECO:0007669"/>
    <property type="project" value="TreeGrafter"/>
</dbReference>
<evidence type="ECO:0000259" key="1">
    <source>
        <dbReference type="Pfam" id="PF03129"/>
    </source>
</evidence>
<evidence type="ECO:0000313" key="2">
    <source>
        <dbReference type="EMBL" id="CAD8316230.1"/>
    </source>
</evidence>
<dbReference type="FunFam" id="3.40.50.800:FF:000004">
    <property type="entry name" value="Glycine--tRNA ligase 2"/>
    <property type="match status" value="1"/>
</dbReference>
<protein>
    <recommendedName>
        <fullName evidence="1">Anticodon-binding domain-containing protein</fullName>
    </recommendedName>
</protein>
<dbReference type="InterPro" id="IPR027031">
    <property type="entry name" value="Gly-tRNA_synthase/POLG2"/>
</dbReference>
<dbReference type="SUPFAM" id="SSF52954">
    <property type="entry name" value="Class II aaRS ABD-related"/>
    <property type="match status" value="1"/>
</dbReference>
<organism evidence="2">
    <name type="scientific">Pseudictyota dubia</name>
    <dbReference type="NCBI Taxonomy" id="2749911"/>
    <lineage>
        <taxon>Eukaryota</taxon>
        <taxon>Sar</taxon>
        <taxon>Stramenopiles</taxon>
        <taxon>Ochrophyta</taxon>
        <taxon>Bacillariophyta</taxon>
        <taxon>Mediophyceae</taxon>
        <taxon>Biddulphiophycidae</taxon>
        <taxon>Eupodiscales</taxon>
        <taxon>Odontellaceae</taxon>
        <taxon>Pseudictyota</taxon>
    </lineage>
</organism>
<dbReference type="Pfam" id="PF03129">
    <property type="entry name" value="HGTP_anticodon"/>
    <property type="match status" value="1"/>
</dbReference>
<dbReference type="EMBL" id="HBED01029974">
    <property type="protein sequence ID" value="CAD8316230.1"/>
    <property type="molecule type" value="Transcribed_RNA"/>
</dbReference>
<sequence>MKFKPQVAPNKCAILPISSAPEMNAVVDEIAADLMNSDISTWVDKSGASLGRRYARADEVGVPFALTVDFETLQDHSVTLRERDSMVQVRLPKEEVTKLIFDVVHGKSTWEKIKDKYPVVSVSEDGGAVAADAGAKTVVEGTARGKFSRPAEKIL</sequence>
<dbReference type="GO" id="GO:0004820">
    <property type="term" value="F:glycine-tRNA ligase activity"/>
    <property type="evidence" value="ECO:0007669"/>
    <property type="project" value="TreeGrafter"/>
</dbReference>
<proteinExistence type="predicted"/>
<accession>A0A7R9W8N5</accession>
<dbReference type="PANTHER" id="PTHR10745:SF0">
    <property type="entry name" value="GLYCINE--TRNA LIGASE"/>
    <property type="match status" value="1"/>
</dbReference>
<dbReference type="AlphaFoldDB" id="A0A7R9W8N5"/>
<gene>
    <name evidence="2" type="ORF">TDUB1175_LOCUS15023</name>
</gene>
<reference evidence="2" key="1">
    <citation type="submission" date="2021-01" db="EMBL/GenBank/DDBJ databases">
        <authorList>
            <person name="Corre E."/>
            <person name="Pelletier E."/>
            <person name="Niang G."/>
            <person name="Scheremetjew M."/>
            <person name="Finn R."/>
            <person name="Kale V."/>
            <person name="Holt S."/>
            <person name="Cochrane G."/>
            <person name="Meng A."/>
            <person name="Brown T."/>
            <person name="Cohen L."/>
        </authorList>
    </citation>
    <scope>NUCLEOTIDE SEQUENCE</scope>
    <source>
        <strain evidence="2">CCMP147</strain>
    </source>
</reference>
<dbReference type="Gene3D" id="3.40.50.800">
    <property type="entry name" value="Anticodon-binding domain"/>
    <property type="match status" value="1"/>
</dbReference>
<dbReference type="InterPro" id="IPR004154">
    <property type="entry name" value="Anticodon-bd"/>
</dbReference>
<dbReference type="InterPro" id="IPR036621">
    <property type="entry name" value="Anticodon-bd_dom_sf"/>
</dbReference>
<dbReference type="PANTHER" id="PTHR10745">
    <property type="entry name" value="GLYCYL-TRNA SYNTHETASE/DNA POLYMERASE SUBUNIT GAMMA-2"/>
    <property type="match status" value="1"/>
</dbReference>